<feature type="compositionally biased region" description="Basic and acidic residues" evidence="8">
    <location>
        <begin position="550"/>
        <end position="562"/>
    </location>
</feature>
<feature type="compositionally biased region" description="Polar residues" evidence="8">
    <location>
        <begin position="568"/>
        <end position="585"/>
    </location>
</feature>
<feature type="transmembrane region" description="Helical" evidence="9">
    <location>
        <begin position="12"/>
        <end position="36"/>
    </location>
</feature>
<evidence type="ECO:0000256" key="3">
    <source>
        <dbReference type="ARBA" id="ARBA00022448"/>
    </source>
</evidence>
<keyword evidence="5 9" id="KW-0812">Transmembrane</keyword>
<organism evidence="10 11">
    <name type="scientific">Guyparkeria halophila</name>
    <dbReference type="NCBI Taxonomy" id="47960"/>
    <lineage>
        <taxon>Bacteria</taxon>
        <taxon>Pseudomonadati</taxon>
        <taxon>Pseudomonadota</taxon>
        <taxon>Gammaproteobacteria</taxon>
        <taxon>Chromatiales</taxon>
        <taxon>Thioalkalibacteraceae</taxon>
        <taxon>Guyparkeria</taxon>
    </lineage>
</organism>
<name>A0A6I6CYW3_9GAMM</name>
<feature type="transmembrane region" description="Helical" evidence="9">
    <location>
        <begin position="352"/>
        <end position="371"/>
    </location>
</feature>
<feature type="compositionally biased region" description="Basic and acidic residues" evidence="8">
    <location>
        <begin position="528"/>
        <end position="538"/>
    </location>
</feature>
<keyword evidence="11" id="KW-1185">Reference proteome</keyword>
<keyword evidence="6 9" id="KW-1133">Transmembrane helix</keyword>
<evidence type="ECO:0000256" key="9">
    <source>
        <dbReference type="SAM" id="Phobius"/>
    </source>
</evidence>
<dbReference type="Proteomes" id="UP000427716">
    <property type="component" value="Chromosome"/>
</dbReference>
<feature type="transmembrane region" description="Helical" evidence="9">
    <location>
        <begin position="476"/>
        <end position="496"/>
    </location>
</feature>
<evidence type="ECO:0000256" key="1">
    <source>
        <dbReference type="ARBA" id="ARBA00004651"/>
    </source>
</evidence>
<keyword evidence="4" id="KW-1003">Cell membrane</keyword>
<reference evidence="10 11" key="1">
    <citation type="submission" date="2019-11" db="EMBL/GenBank/DDBJ databases">
        <authorList>
            <person name="Zhang J."/>
            <person name="Sun C."/>
        </authorList>
    </citation>
    <scope>NUCLEOTIDE SEQUENCE [LARGE SCALE GENOMIC DNA]</scope>
    <source>
        <strain evidence="11">sp2</strain>
    </source>
</reference>
<evidence type="ECO:0000313" key="11">
    <source>
        <dbReference type="Proteomes" id="UP000427716"/>
    </source>
</evidence>
<keyword evidence="3" id="KW-0813">Transport</keyword>
<proteinExistence type="inferred from homology"/>
<keyword evidence="7 9" id="KW-0472">Membrane</keyword>
<protein>
    <submittedName>
        <fullName evidence="10">BCCT family transporter</fullName>
    </submittedName>
</protein>
<dbReference type="PANTHER" id="PTHR30047:SF7">
    <property type="entry name" value="HIGH-AFFINITY CHOLINE TRANSPORT PROTEIN"/>
    <property type="match status" value="1"/>
</dbReference>
<sequence>MNKFQLLYGRLLGDVGTVFYLSVLIIAGFVTVAALFPDDVERVANQVLDYTANKMGWMYLLATSGFVIFILFLGLSKFGNIRLGPDEEPPEFSFKSWLAMIFSGGMGVGLVFWGVAEPMMHFNEPPLGLDEPRTAEAAQTGMRYAFFHWGLHQWANFALVGLAIAYIRFRHNARGLISETFRPMLGNRVDGGWGVAIDTLAVVSTIFGVATTLGLGALQINSGVARFEGIEYGTSTQMMIIAGLGVLFTISAMTPLKAGIRYLSNLNMIIAIGLFLYVILFGPTAFIFQEFTQTMGEYLGNIVQMSLVTTPYSSEHWVEQWTMFYWAWGLSWAPFVGSFIARISRGRTIREFVLGVMIVPVGLSMLWFAAFGGSAIHLELYEAAGIADAVAREVPAGLYTTLEQMPWGTYAGLAAIALVCVFVITSADSATFVLGMFTSKGVLNPTRFVRVLWGLLQLSMAIVLLLSGGLEGLRTVSIIAAFPFMLLMVLMAFALHRDLTQEFWQREEKERLIRQRVENLLLRESEREAERAAAEEVHPSAPDTVLGPEEPPRVGLGDHSEMPGDTPKPNTEPTPGGSRNSDSTR</sequence>
<evidence type="ECO:0000256" key="8">
    <source>
        <dbReference type="SAM" id="MobiDB-lite"/>
    </source>
</evidence>
<feature type="transmembrane region" description="Helical" evidence="9">
    <location>
        <begin position="56"/>
        <end position="75"/>
    </location>
</feature>
<dbReference type="NCBIfam" id="TIGR00842">
    <property type="entry name" value="bcct"/>
    <property type="match status" value="1"/>
</dbReference>
<dbReference type="GO" id="GO:0022857">
    <property type="term" value="F:transmembrane transporter activity"/>
    <property type="evidence" value="ECO:0007669"/>
    <property type="project" value="InterPro"/>
</dbReference>
<evidence type="ECO:0000256" key="2">
    <source>
        <dbReference type="ARBA" id="ARBA00005658"/>
    </source>
</evidence>
<evidence type="ECO:0000256" key="6">
    <source>
        <dbReference type="ARBA" id="ARBA00022989"/>
    </source>
</evidence>
<gene>
    <name evidence="10" type="ORF">GM160_06645</name>
</gene>
<dbReference type="GO" id="GO:0005886">
    <property type="term" value="C:plasma membrane"/>
    <property type="evidence" value="ECO:0007669"/>
    <property type="project" value="UniProtKB-SubCell"/>
</dbReference>
<comment type="subcellular location">
    <subcellularLocation>
        <location evidence="1">Cell membrane</location>
        <topology evidence="1">Multi-pass membrane protein</topology>
    </subcellularLocation>
</comment>
<feature type="transmembrane region" description="Helical" evidence="9">
    <location>
        <begin position="96"/>
        <end position="116"/>
    </location>
</feature>
<feature type="transmembrane region" description="Helical" evidence="9">
    <location>
        <begin position="190"/>
        <end position="218"/>
    </location>
</feature>
<feature type="transmembrane region" description="Helical" evidence="9">
    <location>
        <begin position="238"/>
        <end position="256"/>
    </location>
</feature>
<feature type="transmembrane region" description="Helical" evidence="9">
    <location>
        <begin position="151"/>
        <end position="169"/>
    </location>
</feature>
<feature type="transmembrane region" description="Helical" evidence="9">
    <location>
        <begin position="410"/>
        <end position="437"/>
    </location>
</feature>
<dbReference type="Pfam" id="PF02028">
    <property type="entry name" value="BCCT"/>
    <property type="match status" value="1"/>
</dbReference>
<dbReference type="AlphaFoldDB" id="A0A6I6CYW3"/>
<evidence type="ECO:0000313" key="10">
    <source>
        <dbReference type="EMBL" id="QGT78600.1"/>
    </source>
</evidence>
<evidence type="ECO:0000256" key="7">
    <source>
        <dbReference type="ARBA" id="ARBA00023136"/>
    </source>
</evidence>
<feature type="region of interest" description="Disordered" evidence="8">
    <location>
        <begin position="528"/>
        <end position="585"/>
    </location>
</feature>
<dbReference type="RefSeq" id="WP_156574061.1">
    <property type="nucleotide sequence ID" value="NZ_CP046415.1"/>
</dbReference>
<dbReference type="EMBL" id="CP046415">
    <property type="protein sequence ID" value="QGT78600.1"/>
    <property type="molecule type" value="Genomic_DNA"/>
</dbReference>
<evidence type="ECO:0000256" key="4">
    <source>
        <dbReference type="ARBA" id="ARBA00022475"/>
    </source>
</evidence>
<dbReference type="KEGG" id="ghl:GM160_06645"/>
<feature type="transmembrane region" description="Helical" evidence="9">
    <location>
        <begin position="449"/>
        <end position="470"/>
    </location>
</feature>
<feature type="transmembrane region" description="Helical" evidence="9">
    <location>
        <begin position="268"/>
        <end position="288"/>
    </location>
</feature>
<dbReference type="PANTHER" id="PTHR30047">
    <property type="entry name" value="HIGH-AFFINITY CHOLINE TRANSPORT PROTEIN-RELATED"/>
    <property type="match status" value="1"/>
</dbReference>
<evidence type="ECO:0000256" key="5">
    <source>
        <dbReference type="ARBA" id="ARBA00022692"/>
    </source>
</evidence>
<accession>A0A6I6CYW3</accession>
<dbReference type="InterPro" id="IPR000060">
    <property type="entry name" value="BCCT_transptr"/>
</dbReference>
<comment type="similarity">
    <text evidence="2">Belongs to the BCCT transporter (TC 2.A.15) family.</text>
</comment>